<accession>A0A420VEE7</accession>
<protein>
    <submittedName>
        <fullName evidence="1">Uncharacterized protein</fullName>
    </submittedName>
</protein>
<evidence type="ECO:0000313" key="2">
    <source>
        <dbReference type="Proteomes" id="UP000286235"/>
    </source>
</evidence>
<proteinExistence type="predicted"/>
<gene>
    <name evidence="1" type="ORF">Cdeb_03387</name>
</gene>
<organism evidence="1 2">
    <name type="scientific">Caldibacillus debilis GB1</name>
    <dbReference type="NCBI Taxonomy" id="1339248"/>
    <lineage>
        <taxon>Bacteria</taxon>
        <taxon>Bacillati</taxon>
        <taxon>Bacillota</taxon>
        <taxon>Bacilli</taxon>
        <taxon>Bacillales</taxon>
        <taxon>Bacillaceae</taxon>
        <taxon>Caldibacillus</taxon>
    </lineage>
</organism>
<dbReference type="Proteomes" id="UP000286235">
    <property type="component" value="Unassembled WGS sequence"/>
</dbReference>
<dbReference type="AlphaFoldDB" id="A0A420VEE7"/>
<dbReference type="EMBL" id="AZRV01000031">
    <property type="protein sequence ID" value="RKO61890.1"/>
    <property type="molecule type" value="Genomic_DNA"/>
</dbReference>
<feature type="non-terminal residue" evidence="1">
    <location>
        <position position="46"/>
    </location>
</feature>
<keyword evidence="2" id="KW-1185">Reference proteome</keyword>
<reference evidence="1 2" key="1">
    <citation type="submission" date="2013-12" db="EMBL/GenBank/DDBJ databases">
        <title>Genome and proteome characterization of Caldibacillus debilis GB1 derived from a cellulolytic aero-tolerant co-culture.</title>
        <authorList>
            <person name="Wushke S.T."/>
            <person name="Zhang X."/>
            <person name="Fristensky B."/>
            <person name="Wilkins J.A."/>
            <person name="Levin D.B."/>
            <person name="Sparling R."/>
        </authorList>
    </citation>
    <scope>NUCLEOTIDE SEQUENCE [LARGE SCALE GENOMIC DNA]</scope>
    <source>
        <strain evidence="1 2">GB1</strain>
    </source>
</reference>
<comment type="caution">
    <text evidence="1">The sequence shown here is derived from an EMBL/GenBank/DDBJ whole genome shotgun (WGS) entry which is preliminary data.</text>
</comment>
<name>A0A420VEE7_9BACI</name>
<evidence type="ECO:0000313" key="1">
    <source>
        <dbReference type="EMBL" id="RKO61890.1"/>
    </source>
</evidence>
<sequence length="46" mass="5241">MLGMVWIDSEVVNLYFINGMLTASSLDLRDDGAFAFDNQWRGNQDN</sequence>